<organism evidence="1 2">
    <name type="scientific">Camellia sinensis</name>
    <name type="common">Tea plant</name>
    <name type="synonym">Thea sinensis</name>
    <dbReference type="NCBI Taxonomy" id="4442"/>
    <lineage>
        <taxon>Eukaryota</taxon>
        <taxon>Viridiplantae</taxon>
        <taxon>Streptophyta</taxon>
        <taxon>Embryophyta</taxon>
        <taxon>Tracheophyta</taxon>
        <taxon>Spermatophyta</taxon>
        <taxon>Magnoliopsida</taxon>
        <taxon>eudicotyledons</taxon>
        <taxon>Gunneridae</taxon>
        <taxon>Pentapetalae</taxon>
        <taxon>asterids</taxon>
        <taxon>Ericales</taxon>
        <taxon>Theaceae</taxon>
        <taxon>Camellia</taxon>
    </lineage>
</organism>
<reference evidence="2" key="1">
    <citation type="journal article" date="2020" name="Nat. Commun.">
        <title>Genome assembly of wild tea tree DASZ reveals pedigree and selection history of tea varieties.</title>
        <authorList>
            <person name="Zhang W."/>
            <person name="Zhang Y."/>
            <person name="Qiu H."/>
            <person name="Guo Y."/>
            <person name="Wan H."/>
            <person name="Zhang X."/>
            <person name="Scossa F."/>
            <person name="Alseekh S."/>
            <person name="Zhang Q."/>
            <person name="Wang P."/>
            <person name="Xu L."/>
            <person name="Schmidt M.H."/>
            <person name="Jia X."/>
            <person name="Li D."/>
            <person name="Zhu A."/>
            <person name="Guo F."/>
            <person name="Chen W."/>
            <person name="Ni D."/>
            <person name="Usadel B."/>
            <person name="Fernie A.R."/>
            <person name="Wen W."/>
        </authorList>
    </citation>
    <scope>NUCLEOTIDE SEQUENCE [LARGE SCALE GENOMIC DNA]</scope>
    <source>
        <strain evidence="2">cv. G240</strain>
    </source>
</reference>
<keyword evidence="2" id="KW-1185">Reference proteome</keyword>
<dbReference type="Proteomes" id="UP000593564">
    <property type="component" value="Unassembled WGS sequence"/>
</dbReference>
<protein>
    <submittedName>
        <fullName evidence="1">Uncharacterized protein</fullName>
    </submittedName>
</protein>
<evidence type="ECO:0000313" key="2">
    <source>
        <dbReference type="Proteomes" id="UP000593564"/>
    </source>
</evidence>
<proteinExistence type="predicted"/>
<sequence>MYHVQIKSTPKTKGHMYHVHMIGEHLQGYNNLMGVTGIIGTIFFPSRLPRDTLC</sequence>
<dbReference type="AlphaFoldDB" id="A0A7J7I5D8"/>
<accession>A0A7J7I5D8</accession>
<comment type="caution">
    <text evidence="1">The sequence shown here is derived from an EMBL/GenBank/DDBJ whole genome shotgun (WGS) entry which is preliminary data.</text>
</comment>
<dbReference type="EMBL" id="JACBKZ010000001">
    <property type="protein sequence ID" value="KAF5960129.1"/>
    <property type="molecule type" value="Genomic_DNA"/>
</dbReference>
<evidence type="ECO:0000313" key="1">
    <source>
        <dbReference type="EMBL" id="KAF5960129.1"/>
    </source>
</evidence>
<gene>
    <name evidence="1" type="ORF">HYC85_001338</name>
</gene>
<name>A0A7J7I5D8_CAMSI</name>
<reference evidence="1 2" key="2">
    <citation type="submission" date="2020-07" db="EMBL/GenBank/DDBJ databases">
        <title>Genome assembly of wild tea tree DASZ reveals pedigree and selection history of tea varieties.</title>
        <authorList>
            <person name="Zhang W."/>
        </authorList>
    </citation>
    <scope>NUCLEOTIDE SEQUENCE [LARGE SCALE GENOMIC DNA]</scope>
    <source>
        <strain evidence="2">cv. G240</strain>
        <tissue evidence="1">Leaf</tissue>
    </source>
</reference>